<dbReference type="RefSeq" id="WP_181735481.1">
    <property type="nucleotide sequence ID" value="NZ_JACEIP010000074.1"/>
</dbReference>
<feature type="non-terminal residue" evidence="1">
    <location>
        <position position="1"/>
    </location>
</feature>
<evidence type="ECO:0008006" key="3">
    <source>
        <dbReference type="Google" id="ProtNLM"/>
    </source>
</evidence>
<dbReference type="Proteomes" id="UP000530514">
    <property type="component" value="Unassembled WGS sequence"/>
</dbReference>
<dbReference type="AlphaFoldDB" id="A0A7W2AIY0"/>
<keyword evidence="2" id="KW-1185">Reference proteome</keyword>
<organism evidence="1 2">
    <name type="scientific">Thermoactinomyces daqus</name>
    <dbReference type="NCBI Taxonomy" id="1329516"/>
    <lineage>
        <taxon>Bacteria</taxon>
        <taxon>Bacillati</taxon>
        <taxon>Bacillota</taxon>
        <taxon>Bacilli</taxon>
        <taxon>Bacillales</taxon>
        <taxon>Thermoactinomycetaceae</taxon>
        <taxon>Thermoactinomyces</taxon>
    </lineage>
</organism>
<sequence>SSPFSPPHKKRPLSCFLPLYFIFRLEAYGVIIKVRFDYPKIYITSEDEESTPIQTKEVLVPVKGGHINGWLVNTNSYPAKELNLIYHISVQGIPQEEYLAGRQPGKERFKQEINLSEEQDEIIFHRVFEHLSACPNEQVIVYVQNINRIEKLKNGFIQRYRHTFGEEAVEFQHYMVITSQLTAKAREKAIRATDQVRCVFMTSSASRGISFKKATKILAVLQTFSIERELMEQIQLYYRMRGDTEWDTTKVKGIEFFVVDSYIHNEDDEEWHKSRAVIHLLSFLTLVRACLMSRVFGRSMIGTRSFSVVPLGGRGISPVKYGLIQDVVDSIKLIAKELAGKERFDLLRELKHEFDNTFGRMKIMTNAQIFQPGYTAKNIYPQFLQRARQNLSHLIEFQPFQTFLFANGMLIFRVPDAIREHVTFLDDLRKKLTHIIELLKFERENQGRFPNTYVEHSHDEKRYVAIPVLAFTMFEALRDYEPQEGEETFLDVLHSLTRMFTDVSSVTPISGRYENIPFITFKSDALEESFESLFQQNHLLTSTETNILNLLLLEKI</sequence>
<name>A0A7W2AIY0_9BACL</name>
<proteinExistence type="predicted"/>
<accession>A0A7W2AIY0</accession>
<dbReference type="EMBL" id="JACEIP010000074">
    <property type="protein sequence ID" value="MBA4544722.1"/>
    <property type="molecule type" value="Genomic_DNA"/>
</dbReference>
<dbReference type="Gene3D" id="3.40.50.300">
    <property type="entry name" value="P-loop containing nucleotide triphosphate hydrolases"/>
    <property type="match status" value="1"/>
</dbReference>
<gene>
    <name evidence="1" type="ORF">H1164_18100</name>
</gene>
<comment type="caution">
    <text evidence="1">The sequence shown here is derived from an EMBL/GenBank/DDBJ whole genome shotgun (WGS) entry which is preliminary data.</text>
</comment>
<dbReference type="SUPFAM" id="SSF52540">
    <property type="entry name" value="P-loop containing nucleoside triphosphate hydrolases"/>
    <property type="match status" value="1"/>
</dbReference>
<protein>
    <recommendedName>
        <fullName evidence="3">Helicase C-terminal domain-containing protein</fullName>
    </recommendedName>
</protein>
<dbReference type="InterPro" id="IPR027417">
    <property type="entry name" value="P-loop_NTPase"/>
</dbReference>
<evidence type="ECO:0000313" key="2">
    <source>
        <dbReference type="Proteomes" id="UP000530514"/>
    </source>
</evidence>
<evidence type="ECO:0000313" key="1">
    <source>
        <dbReference type="EMBL" id="MBA4544722.1"/>
    </source>
</evidence>
<reference evidence="1 2" key="1">
    <citation type="submission" date="2020-07" db="EMBL/GenBank/DDBJ databases">
        <authorList>
            <person name="Feng H."/>
        </authorList>
    </citation>
    <scope>NUCLEOTIDE SEQUENCE [LARGE SCALE GENOMIC DNA]</scope>
    <source>
        <strain evidence="2">s-11</strain>
    </source>
</reference>